<accession>A0A9P5MPJ9</accession>
<dbReference type="Pfam" id="PF17109">
    <property type="entry name" value="Goodbye"/>
    <property type="match status" value="1"/>
</dbReference>
<reference evidence="4" key="1">
    <citation type="submission" date="2019-10" db="EMBL/GenBank/DDBJ databases">
        <authorList>
            <consortium name="DOE Joint Genome Institute"/>
            <person name="Kuo A."/>
            <person name="Miyauchi S."/>
            <person name="Kiss E."/>
            <person name="Drula E."/>
            <person name="Kohler A."/>
            <person name="Sanchez-Garcia M."/>
            <person name="Andreopoulos B."/>
            <person name="Barry K.W."/>
            <person name="Bonito G."/>
            <person name="Buee M."/>
            <person name="Carver A."/>
            <person name="Chen C."/>
            <person name="Cichocki N."/>
            <person name="Clum A."/>
            <person name="Culley D."/>
            <person name="Crous P.W."/>
            <person name="Fauchery L."/>
            <person name="Girlanda M."/>
            <person name="Hayes R."/>
            <person name="Keri Z."/>
            <person name="LaButti K."/>
            <person name="Lipzen A."/>
            <person name="Lombard V."/>
            <person name="Magnuson J."/>
            <person name="Maillard F."/>
            <person name="Morin E."/>
            <person name="Murat C."/>
            <person name="Nolan M."/>
            <person name="Ohm R."/>
            <person name="Pangilinan J."/>
            <person name="Pereira M."/>
            <person name="Perotto S."/>
            <person name="Peter M."/>
            <person name="Riley R."/>
            <person name="Sitrit Y."/>
            <person name="Stielow B."/>
            <person name="Szollosi G."/>
            <person name="Zifcakova L."/>
            <person name="Stursova M."/>
            <person name="Spatafora J.W."/>
            <person name="Tedersoo L."/>
            <person name="Vaario L.-M."/>
            <person name="Yamada A."/>
            <person name="Yan M."/>
            <person name="Wang P."/>
            <person name="Xu J."/>
            <person name="Bruns T."/>
            <person name="Baldrian P."/>
            <person name="Vilgalys R."/>
            <person name="Henrissat B."/>
            <person name="Grigoriev I.V."/>
            <person name="Hibbett D."/>
            <person name="Nagy L.G."/>
            <person name="Martin F.M."/>
        </authorList>
    </citation>
    <scope>NUCLEOTIDE SEQUENCE</scope>
    <source>
        <strain evidence="4">Prilba</strain>
    </source>
</reference>
<feature type="repeat" description="ANK" evidence="2">
    <location>
        <begin position="780"/>
        <end position="809"/>
    </location>
</feature>
<dbReference type="Pfam" id="PF22939">
    <property type="entry name" value="WHD_GPIID"/>
    <property type="match status" value="1"/>
</dbReference>
<keyword evidence="1" id="KW-0677">Repeat</keyword>
<dbReference type="InterPro" id="IPR036770">
    <property type="entry name" value="Ankyrin_rpt-contain_sf"/>
</dbReference>
<dbReference type="InterPro" id="IPR031350">
    <property type="entry name" value="Goodbye_dom"/>
</dbReference>
<feature type="repeat" description="ANK" evidence="2">
    <location>
        <begin position="876"/>
        <end position="912"/>
    </location>
</feature>
<dbReference type="Pfam" id="PF24883">
    <property type="entry name" value="NPHP3_N"/>
    <property type="match status" value="1"/>
</dbReference>
<dbReference type="SUPFAM" id="SSF48403">
    <property type="entry name" value="Ankyrin repeat"/>
    <property type="match status" value="1"/>
</dbReference>
<evidence type="ECO:0000313" key="4">
    <source>
        <dbReference type="EMBL" id="KAF8469390.1"/>
    </source>
</evidence>
<organism evidence="4 5">
    <name type="scientific">Russula ochroleuca</name>
    <dbReference type="NCBI Taxonomy" id="152965"/>
    <lineage>
        <taxon>Eukaryota</taxon>
        <taxon>Fungi</taxon>
        <taxon>Dikarya</taxon>
        <taxon>Basidiomycota</taxon>
        <taxon>Agaricomycotina</taxon>
        <taxon>Agaricomycetes</taxon>
        <taxon>Russulales</taxon>
        <taxon>Russulaceae</taxon>
        <taxon>Russula</taxon>
    </lineage>
</organism>
<dbReference type="InterPro" id="IPR027417">
    <property type="entry name" value="P-loop_NTPase"/>
</dbReference>
<feature type="domain" description="NACHT" evidence="3">
    <location>
        <begin position="287"/>
        <end position="439"/>
    </location>
</feature>
<dbReference type="Proteomes" id="UP000759537">
    <property type="component" value="Unassembled WGS sequence"/>
</dbReference>
<evidence type="ECO:0000256" key="1">
    <source>
        <dbReference type="ARBA" id="ARBA00022737"/>
    </source>
</evidence>
<dbReference type="InterPro" id="IPR007111">
    <property type="entry name" value="NACHT_NTPase"/>
</dbReference>
<proteinExistence type="predicted"/>
<comment type="caution">
    <text evidence="4">The sequence shown here is derived from an EMBL/GenBank/DDBJ whole genome shotgun (WGS) entry which is preliminary data.</text>
</comment>
<evidence type="ECO:0000313" key="5">
    <source>
        <dbReference type="Proteomes" id="UP000759537"/>
    </source>
</evidence>
<dbReference type="PROSITE" id="PS50297">
    <property type="entry name" value="ANK_REP_REGION"/>
    <property type="match status" value="4"/>
</dbReference>
<dbReference type="Pfam" id="PF00023">
    <property type="entry name" value="Ank"/>
    <property type="match status" value="1"/>
</dbReference>
<dbReference type="SUPFAM" id="SSF52540">
    <property type="entry name" value="P-loop containing nucleoside triphosphate hydrolases"/>
    <property type="match status" value="1"/>
</dbReference>
<protein>
    <recommendedName>
        <fullName evidence="3">NACHT domain-containing protein</fullName>
    </recommendedName>
</protein>
<reference evidence="4" key="2">
    <citation type="journal article" date="2020" name="Nat. Commun.">
        <title>Large-scale genome sequencing of mycorrhizal fungi provides insights into the early evolution of symbiotic traits.</title>
        <authorList>
            <person name="Miyauchi S."/>
            <person name="Kiss E."/>
            <person name="Kuo A."/>
            <person name="Drula E."/>
            <person name="Kohler A."/>
            <person name="Sanchez-Garcia M."/>
            <person name="Morin E."/>
            <person name="Andreopoulos B."/>
            <person name="Barry K.W."/>
            <person name="Bonito G."/>
            <person name="Buee M."/>
            <person name="Carver A."/>
            <person name="Chen C."/>
            <person name="Cichocki N."/>
            <person name="Clum A."/>
            <person name="Culley D."/>
            <person name="Crous P.W."/>
            <person name="Fauchery L."/>
            <person name="Girlanda M."/>
            <person name="Hayes R.D."/>
            <person name="Keri Z."/>
            <person name="LaButti K."/>
            <person name="Lipzen A."/>
            <person name="Lombard V."/>
            <person name="Magnuson J."/>
            <person name="Maillard F."/>
            <person name="Murat C."/>
            <person name="Nolan M."/>
            <person name="Ohm R.A."/>
            <person name="Pangilinan J."/>
            <person name="Pereira M.F."/>
            <person name="Perotto S."/>
            <person name="Peter M."/>
            <person name="Pfister S."/>
            <person name="Riley R."/>
            <person name="Sitrit Y."/>
            <person name="Stielow J.B."/>
            <person name="Szollosi G."/>
            <person name="Zifcakova L."/>
            <person name="Stursova M."/>
            <person name="Spatafora J.W."/>
            <person name="Tedersoo L."/>
            <person name="Vaario L.M."/>
            <person name="Yamada A."/>
            <person name="Yan M."/>
            <person name="Wang P."/>
            <person name="Xu J."/>
            <person name="Bruns T."/>
            <person name="Baldrian P."/>
            <person name="Vilgalys R."/>
            <person name="Dunand C."/>
            <person name="Henrissat B."/>
            <person name="Grigoriev I.V."/>
            <person name="Hibbett D."/>
            <person name="Nagy L.G."/>
            <person name="Martin F.M."/>
        </authorList>
    </citation>
    <scope>NUCLEOTIDE SEQUENCE</scope>
    <source>
        <strain evidence="4">Prilba</strain>
    </source>
</reference>
<dbReference type="InterPro" id="IPR002110">
    <property type="entry name" value="Ankyrin_rpt"/>
</dbReference>
<feature type="repeat" description="ANK" evidence="2">
    <location>
        <begin position="843"/>
        <end position="875"/>
    </location>
</feature>
<dbReference type="Pfam" id="PF12796">
    <property type="entry name" value="Ank_2"/>
    <property type="match status" value="1"/>
</dbReference>
<dbReference type="InterPro" id="IPR054471">
    <property type="entry name" value="GPIID_WHD"/>
</dbReference>
<gene>
    <name evidence="4" type="ORF">DFH94DRAFT_856734</name>
</gene>
<dbReference type="OrthoDB" id="194358at2759"/>
<dbReference type="PANTHER" id="PTHR10039">
    <property type="entry name" value="AMELOGENIN"/>
    <property type="match status" value="1"/>
</dbReference>
<dbReference type="PANTHER" id="PTHR10039:SF16">
    <property type="entry name" value="GPI INOSITOL-DEACYLASE"/>
    <property type="match status" value="1"/>
</dbReference>
<dbReference type="AlphaFoldDB" id="A0A9P5MPJ9"/>
<sequence>MASSSSDFLSVFDAALEAYDKATKNKLLAHPLAAQLQSCDSPAAILSVLKNLVQQSDQSSSSDQRLRNWLDPTVNVLYTFSTTLGAGVGLVFPPANAIFTGIGVLLLAAKDVSASQDELVDLFARIDNFIRRLEFYKDVPPTSAMTDMIVKIMVEVISILSIASAEIKRGRRRKYLNKLLGKSDIDGALKRLDTLTQEEARMAIAEVLKVTHMMDDKIRLIIDAIAQQTTSQTQEEKLKQLQLDLLRWLSPPDFSTNHNIARNVHHEGTASWFFRGEIFKEWRTTPSLLWIHGKPGSGKSIICSSVIEDIMALREERSASLAYFYFDFRDEDKRSRRGLLLSIISQLSAQSNLCCGVLSRLHSAHDCGVRKPSDGALKECLKEMFSLPARGPVYLVVDALDECPNNSGMPTAREEVLDLINDLVSLRLSGLHICVTSRPEIDIQTALEPLTSLCVSLHTQSGQKRDIVDYLSSVVYSDTKMGRWREEDKKLVIERLSEKADGMFRWVYCQLEALRHCLPPSVGRILNELPETLDETYERVLREINKANRDHARRLLQCLTVALRPLRVEELAEVLAIDFDALAQGGIPQSNPSWRWADQHQAVLSTCSSLIAIVDHGDSQVVQFSHFSVREYLTSDRLACSSGDVSRYRIVLEPAHTILAQACLGALLRLDDRVNKDNVGDIPLVEYAARHWIDHAQFEKVASRIRDAMEYFFDADKPHWIAWSRVQMIDVRWKSFEPEEWKDRALPLYYASLGGFYDMAEHLVGKHPEHINARGGLLGTPLVAALRGKHFLVAELLHRNGADLDVRDRSGDTPLREAYGAEILDIVSWLLNHGADVDIQGSEGWAPLHEAAYCGYLQLFQMLIELTADIHIRTDFGESPLHLAAGPSVNRDQVGIMQILLDHGADPNARDNDGSTPLHHSSWWQKRDYLPTKGTVESTRLLLNHGAIIDAEDNEGRTPLQLALAHGRDDIATCLKEHGATR</sequence>
<feature type="repeat" description="ANK" evidence="2">
    <location>
        <begin position="955"/>
        <end position="982"/>
    </location>
</feature>
<dbReference type="Gene3D" id="3.40.50.300">
    <property type="entry name" value="P-loop containing nucleotide triphosphate hydrolases"/>
    <property type="match status" value="1"/>
</dbReference>
<dbReference type="Gene3D" id="1.25.40.20">
    <property type="entry name" value="Ankyrin repeat-containing domain"/>
    <property type="match status" value="1"/>
</dbReference>
<dbReference type="EMBL" id="WHVB01000028">
    <property type="protein sequence ID" value="KAF8469390.1"/>
    <property type="molecule type" value="Genomic_DNA"/>
</dbReference>
<evidence type="ECO:0000256" key="2">
    <source>
        <dbReference type="PROSITE-ProRule" id="PRU00023"/>
    </source>
</evidence>
<feature type="repeat" description="ANK" evidence="2">
    <location>
        <begin position="810"/>
        <end position="842"/>
    </location>
</feature>
<dbReference type="PROSITE" id="PS50837">
    <property type="entry name" value="NACHT"/>
    <property type="match status" value="1"/>
</dbReference>
<dbReference type="InterPro" id="IPR056884">
    <property type="entry name" value="NPHP3-like_N"/>
</dbReference>
<name>A0A9P5MPJ9_9AGAM</name>
<keyword evidence="2" id="KW-0040">ANK repeat</keyword>
<feature type="repeat" description="ANK" evidence="2">
    <location>
        <begin position="913"/>
        <end position="954"/>
    </location>
</feature>
<keyword evidence="5" id="KW-1185">Reference proteome</keyword>
<evidence type="ECO:0000259" key="3">
    <source>
        <dbReference type="PROSITE" id="PS50837"/>
    </source>
</evidence>
<dbReference type="PRINTS" id="PR01415">
    <property type="entry name" value="ANKYRIN"/>
</dbReference>
<dbReference type="SMART" id="SM00248">
    <property type="entry name" value="ANK"/>
    <property type="match status" value="7"/>
</dbReference>
<dbReference type="PROSITE" id="PS50088">
    <property type="entry name" value="ANK_REPEAT"/>
    <property type="match status" value="6"/>
</dbReference>